<name>A0A4P6JU59_KTERU</name>
<evidence type="ECO:0000313" key="1">
    <source>
        <dbReference type="EMBL" id="QBD78994.1"/>
    </source>
</evidence>
<organism evidence="1 2">
    <name type="scientific">Ktedonosporobacter rubrisoli</name>
    <dbReference type="NCBI Taxonomy" id="2509675"/>
    <lineage>
        <taxon>Bacteria</taxon>
        <taxon>Bacillati</taxon>
        <taxon>Chloroflexota</taxon>
        <taxon>Ktedonobacteria</taxon>
        <taxon>Ktedonobacterales</taxon>
        <taxon>Ktedonosporobacteraceae</taxon>
        <taxon>Ktedonosporobacter</taxon>
    </lineage>
</organism>
<dbReference type="KEGG" id="kbs:EPA93_24615"/>
<gene>
    <name evidence="1" type="ORF">EPA93_24615</name>
</gene>
<dbReference type="Proteomes" id="UP000290365">
    <property type="component" value="Chromosome"/>
</dbReference>
<reference evidence="1 2" key="1">
    <citation type="submission" date="2019-01" db="EMBL/GenBank/DDBJ databases">
        <title>Ktedonosporobacter rubrisoli SCAWS-G2.</title>
        <authorList>
            <person name="Huang Y."/>
            <person name="Yan B."/>
        </authorList>
    </citation>
    <scope>NUCLEOTIDE SEQUENCE [LARGE SCALE GENOMIC DNA]</scope>
    <source>
        <strain evidence="1 2">SCAWS-G2</strain>
    </source>
</reference>
<dbReference type="EMBL" id="CP035758">
    <property type="protein sequence ID" value="QBD78994.1"/>
    <property type="molecule type" value="Genomic_DNA"/>
</dbReference>
<accession>A0A4P6JU59</accession>
<dbReference type="OrthoDB" id="1707920at2"/>
<proteinExistence type="predicted"/>
<protein>
    <submittedName>
        <fullName evidence="1">Uncharacterized protein</fullName>
    </submittedName>
</protein>
<dbReference type="AlphaFoldDB" id="A0A4P6JU59"/>
<evidence type="ECO:0000313" key="2">
    <source>
        <dbReference type="Proteomes" id="UP000290365"/>
    </source>
</evidence>
<dbReference type="RefSeq" id="WP_129890047.1">
    <property type="nucleotide sequence ID" value="NZ_CP035758.1"/>
</dbReference>
<keyword evidence="2" id="KW-1185">Reference proteome</keyword>
<sequence>MIDKRNVFDEEVFTYRLTKDNKVFLFWYNKHVKTLKGPEAQKFLRQIAGAEKTEQQLIMAKLTGNFKRGNER</sequence>